<reference evidence="10 11" key="1">
    <citation type="journal article" date="2015" name="Genome Announc.">
        <title>Draft Genome Sequence of Brevibacillus brevis DZQ7, a Plant Growth-Promoting Rhizobacterium with Broad-Spectrum Antimicrobial Activity.</title>
        <authorList>
            <person name="Hou Q."/>
            <person name="Wang C."/>
            <person name="Hou X."/>
            <person name="Xia Z."/>
            <person name="Ye J."/>
            <person name="Liu K."/>
            <person name="Liu H."/>
            <person name="Wang J."/>
            <person name="Guo H."/>
            <person name="Yu X."/>
            <person name="Yang Y."/>
            <person name="Du B."/>
            <person name="Ding Y."/>
        </authorList>
    </citation>
    <scope>NUCLEOTIDE SEQUENCE [LARGE SCALE GENOMIC DNA]</scope>
    <source>
        <strain evidence="10 11">DZQ7</strain>
    </source>
</reference>
<dbReference type="InterPro" id="IPR048454">
    <property type="entry name" value="YetF_N"/>
</dbReference>
<evidence type="ECO:0000256" key="5">
    <source>
        <dbReference type="ARBA" id="ARBA00022989"/>
    </source>
</evidence>
<evidence type="ECO:0000256" key="6">
    <source>
        <dbReference type="ARBA" id="ARBA00023136"/>
    </source>
</evidence>
<keyword evidence="3" id="KW-1003">Cell membrane</keyword>
<evidence type="ECO:0000313" key="11">
    <source>
        <dbReference type="Proteomes" id="UP000036061"/>
    </source>
</evidence>
<evidence type="ECO:0000256" key="2">
    <source>
        <dbReference type="ARBA" id="ARBA00006448"/>
    </source>
</evidence>
<comment type="subcellular location">
    <subcellularLocation>
        <location evidence="1">Cell membrane</location>
        <topology evidence="1">Multi-pass membrane protein</topology>
    </subcellularLocation>
</comment>
<protein>
    <submittedName>
        <fullName evidence="10">DUF421 domain-containing protein</fullName>
    </submittedName>
</protein>
<evidence type="ECO:0000259" key="9">
    <source>
        <dbReference type="Pfam" id="PF20730"/>
    </source>
</evidence>
<evidence type="ECO:0000313" key="10">
    <source>
        <dbReference type="EMBL" id="AWX54970.1"/>
    </source>
</evidence>
<dbReference type="GO" id="GO:0005886">
    <property type="term" value="C:plasma membrane"/>
    <property type="evidence" value="ECO:0007669"/>
    <property type="project" value="UniProtKB-SubCell"/>
</dbReference>
<sequence>MESIVEMIARAVLAFAIMMIITRMLGKQTIAQMTYHDFVAAITLGALTANLAFNNMIKISHMIVVLLTFSGIAYLLMILSLKNRKMRKWFSGQPTVIIQDGRILEDNMRKLKLSLDTLNQELRERNIFNIEEVQYAVLELNGEVSVLRKPQFLPVTRGDLKLKMGARQTFPIELIMDGQIIQSNLRQHSLTIEWLLSQVGKKGLSVAEVNYAVISSNGQIYFDPYDDHISNPIDKE</sequence>
<dbReference type="Gene3D" id="3.30.240.20">
    <property type="entry name" value="bsu07140 like domains"/>
    <property type="match status" value="2"/>
</dbReference>
<accession>A0A2Z4MEQ1</accession>
<dbReference type="Pfam" id="PF20730">
    <property type="entry name" value="YetF_N"/>
    <property type="match status" value="1"/>
</dbReference>
<evidence type="ECO:0000256" key="7">
    <source>
        <dbReference type="SAM" id="Phobius"/>
    </source>
</evidence>
<organism evidence="10 11">
    <name type="scientific">Brevibacillus brevis</name>
    <name type="common">Bacillus brevis</name>
    <dbReference type="NCBI Taxonomy" id="1393"/>
    <lineage>
        <taxon>Bacteria</taxon>
        <taxon>Bacillati</taxon>
        <taxon>Bacillota</taxon>
        <taxon>Bacilli</taxon>
        <taxon>Bacillales</taxon>
        <taxon>Paenibacillaceae</taxon>
        <taxon>Brevibacillus</taxon>
    </lineage>
</organism>
<feature type="transmembrane region" description="Helical" evidence="7">
    <location>
        <begin position="7"/>
        <end position="26"/>
    </location>
</feature>
<dbReference type="PANTHER" id="PTHR34582:SF7">
    <property type="entry name" value="UPF0702 TRANSMEMBRANE PROTEIN YDFS"/>
    <property type="match status" value="1"/>
</dbReference>
<keyword evidence="5 7" id="KW-1133">Transmembrane helix</keyword>
<dbReference type="RefSeq" id="WP_048031808.1">
    <property type="nucleotide sequence ID" value="NZ_CP030117.1"/>
</dbReference>
<dbReference type="InterPro" id="IPR023090">
    <property type="entry name" value="UPF0702_alpha/beta_dom_sf"/>
</dbReference>
<feature type="domain" description="YetF-like N-terminal transmembrane" evidence="9">
    <location>
        <begin position="5"/>
        <end position="77"/>
    </location>
</feature>
<dbReference type="Proteomes" id="UP000036061">
    <property type="component" value="Chromosome"/>
</dbReference>
<keyword evidence="6 7" id="KW-0472">Membrane</keyword>
<dbReference type="EMBL" id="CP030117">
    <property type="protein sequence ID" value="AWX54970.1"/>
    <property type="molecule type" value="Genomic_DNA"/>
</dbReference>
<evidence type="ECO:0000256" key="4">
    <source>
        <dbReference type="ARBA" id="ARBA00022692"/>
    </source>
</evidence>
<dbReference type="InterPro" id="IPR007353">
    <property type="entry name" value="DUF421"/>
</dbReference>
<feature type="domain" description="YetF C-terminal" evidence="8">
    <location>
        <begin position="82"/>
        <end position="205"/>
    </location>
</feature>
<evidence type="ECO:0000256" key="1">
    <source>
        <dbReference type="ARBA" id="ARBA00004651"/>
    </source>
</evidence>
<keyword evidence="4 7" id="KW-0812">Transmembrane</keyword>
<name>A0A2Z4MEQ1_BREBE</name>
<dbReference type="PANTHER" id="PTHR34582">
    <property type="entry name" value="UPF0702 TRANSMEMBRANE PROTEIN YCAP"/>
    <property type="match status" value="1"/>
</dbReference>
<dbReference type="AlphaFoldDB" id="A0A2Z4MEQ1"/>
<proteinExistence type="inferred from homology"/>
<dbReference type="Pfam" id="PF04239">
    <property type="entry name" value="DUF421"/>
    <property type="match status" value="1"/>
</dbReference>
<evidence type="ECO:0000259" key="8">
    <source>
        <dbReference type="Pfam" id="PF04239"/>
    </source>
</evidence>
<comment type="similarity">
    <text evidence="2">Belongs to the UPF0702 family.</text>
</comment>
<gene>
    <name evidence="10" type="ORF">AB432_007955</name>
</gene>
<feature type="transmembrane region" description="Helical" evidence="7">
    <location>
        <begin position="63"/>
        <end position="81"/>
    </location>
</feature>
<evidence type="ECO:0000256" key="3">
    <source>
        <dbReference type="ARBA" id="ARBA00022475"/>
    </source>
</evidence>